<feature type="transmembrane region" description="Helical" evidence="9">
    <location>
        <begin position="92"/>
        <end position="110"/>
    </location>
</feature>
<evidence type="ECO:0000313" key="11">
    <source>
        <dbReference type="Proteomes" id="UP001596337"/>
    </source>
</evidence>
<evidence type="ECO:0000256" key="7">
    <source>
        <dbReference type="ARBA" id="ARBA00023136"/>
    </source>
</evidence>
<feature type="transmembrane region" description="Helical" evidence="9">
    <location>
        <begin position="262"/>
        <end position="282"/>
    </location>
</feature>
<evidence type="ECO:0000256" key="2">
    <source>
        <dbReference type="ARBA" id="ARBA00022448"/>
    </source>
</evidence>
<feature type="transmembrane region" description="Helical" evidence="9">
    <location>
        <begin position="582"/>
        <end position="615"/>
    </location>
</feature>
<keyword evidence="5" id="KW-0029">Amino-acid transport</keyword>
<dbReference type="Proteomes" id="UP001596337">
    <property type="component" value="Unassembled WGS sequence"/>
</dbReference>
<keyword evidence="2" id="KW-0813">Transport</keyword>
<evidence type="ECO:0000256" key="1">
    <source>
        <dbReference type="ARBA" id="ARBA00004651"/>
    </source>
</evidence>
<sequence length="642" mass="64779">MWTIVLSGLVTGGLYLAISLGVVVTIRFAHAVNFAHGAIATLAAYVGWQILRDGHNPVVAFLAAAAIGGVLAVVVSVLLARYLPRAAELTTAMATFGPALAFIGLAGYVWGESPQPLSEPGALGGAVSVLGATVGKFELVALCVSLAVVAMLSLLLRGTSMGLALRACADDPATASLNGINVSRLQSMVWAFAGMTAGVAGLTISMAAQLDPNFLTGFLIEAFTAVVLGGIGTLGGVVLGSLLYGIVVAGVSFYLGTEYVPAVSLGVLAIVYLVRPTGLLGGERLATTNRVSIEAGTNLKLSRALVRSGWTVRGMGAARLTVGRPGLIAVAAVLLAGLVLVPRLMPTAWIFVGASALAMTIAVSGQKFLSGLSGRLAVAQGGFMLVGGFVAANLALHSGLPALLAIVAAVPVGVLLGAALGLSILRISGLYLAIMTLQFTLAVTELARSWTGVTGGEVGLILPPVSLAGRSLIEPYDLWLLSLACAAVALGVLVVIARSSLGIRVRAARDSNDGASALGYDTRLLAVVAVAISAGAGAFAGALSAFQVGVVTPESFTLWTSVYVLLAATVAGQDSLAVGPVLGAALVVVLPFALASAGGLSAVIFGTAIILALVLRESLARARNLEAHDEEVALDDDKLVIA</sequence>
<dbReference type="Pfam" id="PF02653">
    <property type="entry name" value="BPD_transp_2"/>
    <property type="match status" value="2"/>
</dbReference>
<keyword evidence="4 9" id="KW-0812">Transmembrane</keyword>
<evidence type="ECO:0000256" key="9">
    <source>
        <dbReference type="SAM" id="Phobius"/>
    </source>
</evidence>
<evidence type="ECO:0000256" key="6">
    <source>
        <dbReference type="ARBA" id="ARBA00022989"/>
    </source>
</evidence>
<feature type="transmembrane region" description="Helical" evidence="9">
    <location>
        <begin position="188"/>
        <end position="208"/>
    </location>
</feature>
<feature type="transmembrane region" description="Helical" evidence="9">
    <location>
        <begin position="376"/>
        <end position="396"/>
    </location>
</feature>
<feature type="transmembrane region" description="Helical" evidence="9">
    <location>
        <begin position="478"/>
        <end position="503"/>
    </location>
</feature>
<dbReference type="CDD" id="cd06582">
    <property type="entry name" value="TM_PBP1_LivH_like"/>
    <property type="match status" value="1"/>
</dbReference>
<feature type="transmembrane region" description="Helical" evidence="9">
    <location>
        <begin position="33"/>
        <end position="51"/>
    </location>
</feature>
<evidence type="ECO:0000313" key="10">
    <source>
        <dbReference type="EMBL" id="MFC6870526.1"/>
    </source>
</evidence>
<keyword evidence="3" id="KW-1003">Cell membrane</keyword>
<keyword evidence="11" id="KW-1185">Reference proteome</keyword>
<name>A0ABW2C596_9PSEU</name>
<comment type="subcellular location">
    <subcellularLocation>
        <location evidence="1">Cell membrane</location>
        <topology evidence="1">Multi-pass membrane protein</topology>
    </subcellularLocation>
</comment>
<feature type="transmembrane region" description="Helical" evidence="9">
    <location>
        <begin position="402"/>
        <end position="422"/>
    </location>
</feature>
<evidence type="ECO:0000256" key="5">
    <source>
        <dbReference type="ARBA" id="ARBA00022970"/>
    </source>
</evidence>
<dbReference type="RefSeq" id="WP_345402451.1">
    <property type="nucleotide sequence ID" value="NZ_BAABLA010000110.1"/>
</dbReference>
<protein>
    <submittedName>
        <fullName evidence="10">ABC transporter permease</fullName>
    </submittedName>
</protein>
<evidence type="ECO:0000256" key="3">
    <source>
        <dbReference type="ARBA" id="ARBA00022475"/>
    </source>
</evidence>
<feature type="transmembrane region" description="Helical" evidence="9">
    <location>
        <begin position="524"/>
        <end position="546"/>
    </location>
</feature>
<dbReference type="CDD" id="cd06581">
    <property type="entry name" value="TM_PBP1_LivM_like"/>
    <property type="match status" value="1"/>
</dbReference>
<feature type="transmembrane region" description="Helical" evidence="9">
    <location>
        <begin position="139"/>
        <end position="156"/>
    </location>
</feature>
<gene>
    <name evidence="10" type="ORF">ACFQGD_25665</name>
</gene>
<dbReference type="EMBL" id="JBHSXX010000001">
    <property type="protein sequence ID" value="MFC6870526.1"/>
    <property type="molecule type" value="Genomic_DNA"/>
</dbReference>
<proteinExistence type="inferred from homology"/>
<dbReference type="InterPro" id="IPR001851">
    <property type="entry name" value="ABC_transp_permease"/>
</dbReference>
<feature type="transmembrane region" description="Helical" evidence="9">
    <location>
        <begin position="347"/>
        <end position="364"/>
    </location>
</feature>
<dbReference type="PANTHER" id="PTHR11795:SF449">
    <property type="entry name" value="BRANCHED-CHAIN AMINO ACID TRANSPORT PERMEASE PROTEIN LIVH-RELATED"/>
    <property type="match status" value="1"/>
</dbReference>
<feature type="transmembrane region" description="Helical" evidence="9">
    <location>
        <begin position="57"/>
        <end position="80"/>
    </location>
</feature>
<dbReference type="InterPro" id="IPR043428">
    <property type="entry name" value="LivM-like"/>
</dbReference>
<feature type="transmembrane region" description="Helical" evidence="9">
    <location>
        <begin position="6"/>
        <end position="26"/>
    </location>
</feature>
<comment type="similarity">
    <text evidence="8">Belongs to the binding-protein-dependent transport system permease family. LivHM subfamily.</text>
</comment>
<organism evidence="10 11">
    <name type="scientific">Haloechinothrix salitolerans</name>
    <dbReference type="NCBI Taxonomy" id="926830"/>
    <lineage>
        <taxon>Bacteria</taxon>
        <taxon>Bacillati</taxon>
        <taxon>Actinomycetota</taxon>
        <taxon>Actinomycetes</taxon>
        <taxon>Pseudonocardiales</taxon>
        <taxon>Pseudonocardiaceae</taxon>
        <taxon>Haloechinothrix</taxon>
    </lineage>
</organism>
<evidence type="ECO:0000256" key="8">
    <source>
        <dbReference type="ARBA" id="ARBA00037998"/>
    </source>
</evidence>
<accession>A0ABW2C596</accession>
<keyword evidence="7 9" id="KW-0472">Membrane</keyword>
<evidence type="ECO:0000256" key="4">
    <source>
        <dbReference type="ARBA" id="ARBA00022692"/>
    </source>
</evidence>
<dbReference type="InterPro" id="IPR052157">
    <property type="entry name" value="BCAA_transport_permease"/>
</dbReference>
<dbReference type="PANTHER" id="PTHR11795">
    <property type="entry name" value="BRANCHED-CHAIN AMINO ACID TRANSPORT SYSTEM PERMEASE PROTEIN LIVH"/>
    <property type="match status" value="1"/>
</dbReference>
<feature type="transmembrane region" description="Helical" evidence="9">
    <location>
        <begin position="322"/>
        <end position="341"/>
    </location>
</feature>
<reference evidence="11" key="1">
    <citation type="journal article" date="2019" name="Int. J. Syst. Evol. Microbiol.">
        <title>The Global Catalogue of Microorganisms (GCM) 10K type strain sequencing project: providing services to taxonomists for standard genome sequencing and annotation.</title>
        <authorList>
            <consortium name="The Broad Institute Genomics Platform"/>
            <consortium name="The Broad Institute Genome Sequencing Center for Infectious Disease"/>
            <person name="Wu L."/>
            <person name="Ma J."/>
        </authorList>
    </citation>
    <scope>NUCLEOTIDE SEQUENCE [LARGE SCALE GENOMIC DNA]</scope>
    <source>
        <strain evidence="11">KCTC 32255</strain>
    </source>
</reference>
<comment type="caution">
    <text evidence="10">The sequence shown here is derived from an EMBL/GenBank/DDBJ whole genome shotgun (WGS) entry which is preliminary data.</text>
</comment>
<keyword evidence="6 9" id="KW-1133">Transmembrane helix</keyword>